<feature type="non-terminal residue" evidence="2">
    <location>
        <position position="73"/>
    </location>
</feature>
<sequence length="73" mass="7968">NNHQPQHFTTFNYNNHRRSLHDTTLPSPSSISIITAAAATERTERWCKRGQGERPAMTVASAGAAAGEKFGNT</sequence>
<evidence type="ECO:0000313" key="2">
    <source>
        <dbReference type="EMBL" id="MCI83051.1"/>
    </source>
</evidence>
<feature type="non-terminal residue" evidence="2">
    <location>
        <position position="1"/>
    </location>
</feature>
<feature type="region of interest" description="Disordered" evidence="1">
    <location>
        <begin position="49"/>
        <end position="73"/>
    </location>
</feature>
<reference evidence="2 3" key="1">
    <citation type="journal article" date="2018" name="Front. Plant Sci.">
        <title>Red Clover (Trifolium pratense) and Zigzag Clover (T. medium) - A Picture of Genomic Similarities and Differences.</title>
        <authorList>
            <person name="Dluhosova J."/>
            <person name="Istvanek J."/>
            <person name="Nedelnik J."/>
            <person name="Repkova J."/>
        </authorList>
    </citation>
    <scope>NUCLEOTIDE SEQUENCE [LARGE SCALE GENOMIC DNA]</scope>
    <source>
        <strain evidence="3">cv. 10/8</strain>
        <tissue evidence="2">Leaf</tissue>
    </source>
</reference>
<dbReference type="AlphaFoldDB" id="A0A392V7Y5"/>
<evidence type="ECO:0000256" key="1">
    <source>
        <dbReference type="SAM" id="MobiDB-lite"/>
    </source>
</evidence>
<protein>
    <submittedName>
        <fullName evidence="2">Uncharacterized protein</fullName>
    </submittedName>
</protein>
<name>A0A392V7Y5_9FABA</name>
<proteinExistence type="predicted"/>
<dbReference type="Proteomes" id="UP000265520">
    <property type="component" value="Unassembled WGS sequence"/>
</dbReference>
<evidence type="ECO:0000313" key="3">
    <source>
        <dbReference type="Proteomes" id="UP000265520"/>
    </source>
</evidence>
<keyword evidence="3" id="KW-1185">Reference proteome</keyword>
<dbReference type="EMBL" id="LXQA011057604">
    <property type="protein sequence ID" value="MCI83051.1"/>
    <property type="molecule type" value="Genomic_DNA"/>
</dbReference>
<accession>A0A392V7Y5</accession>
<comment type="caution">
    <text evidence="2">The sequence shown here is derived from an EMBL/GenBank/DDBJ whole genome shotgun (WGS) entry which is preliminary data.</text>
</comment>
<organism evidence="2 3">
    <name type="scientific">Trifolium medium</name>
    <dbReference type="NCBI Taxonomy" id="97028"/>
    <lineage>
        <taxon>Eukaryota</taxon>
        <taxon>Viridiplantae</taxon>
        <taxon>Streptophyta</taxon>
        <taxon>Embryophyta</taxon>
        <taxon>Tracheophyta</taxon>
        <taxon>Spermatophyta</taxon>
        <taxon>Magnoliopsida</taxon>
        <taxon>eudicotyledons</taxon>
        <taxon>Gunneridae</taxon>
        <taxon>Pentapetalae</taxon>
        <taxon>rosids</taxon>
        <taxon>fabids</taxon>
        <taxon>Fabales</taxon>
        <taxon>Fabaceae</taxon>
        <taxon>Papilionoideae</taxon>
        <taxon>50 kb inversion clade</taxon>
        <taxon>NPAAA clade</taxon>
        <taxon>Hologalegina</taxon>
        <taxon>IRL clade</taxon>
        <taxon>Trifolieae</taxon>
        <taxon>Trifolium</taxon>
    </lineage>
</organism>